<sequence length="162" mass="18599">MHNKFFIALVFSLSLISCSDNLIFSEYQSMDDGKWKMDDQVSFQFSELDSVQNHNMFINIRNDNTFEFSNLFLIAELEYPNGETIKDTLEYKMAEPDGKWLGKGLGSIKENKLWFQEKIVFPDSGVYKLSITHAMRKNGNVNGIHILNGITDVGLEIEKSTQ</sequence>
<name>A0A285MF40_9FLAO</name>
<dbReference type="EMBL" id="OBEH01000001">
    <property type="protein sequence ID" value="SNY95087.1"/>
    <property type="molecule type" value="Genomic_DNA"/>
</dbReference>
<reference evidence="2" key="1">
    <citation type="submission" date="2017-09" db="EMBL/GenBank/DDBJ databases">
        <authorList>
            <person name="Varghese N."/>
            <person name="Submissions S."/>
        </authorList>
    </citation>
    <scope>NUCLEOTIDE SEQUENCE [LARGE SCALE GENOMIC DNA]</scope>
    <source>
        <strain evidence="2">DSM 25885</strain>
    </source>
</reference>
<dbReference type="Proteomes" id="UP000219048">
    <property type="component" value="Unassembled WGS sequence"/>
</dbReference>
<dbReference type="OrthoDB" id="982482at2"/>
<dbReference type="PROSITE" id="PS51257">
    <property type="entry name" value="PROKAR_LIPOPROTEIN"/>
    <property type="match status" value="1"/>
</dbReference>
<accession>A0A285MF40</accession>
<dbReference type="InterPro" id="IPR020018">
    <property type="entry name" value="Motility-assoc_lipoprot_GldH"/>
</dbReference>
<evidence type="ECO:0000313" key="2">
    <source>
        <dbReference type="Proteomes" id="UP000219048"/>
    </source>
</evidence>
<gene>
    <name evidence="1" type="ORF">SAMN06265377_0753</name>
</gene>
<dbReference type="AlphaFoldDB" id="A0A285MF40"/>
<dbReference type="NCBIfam" id="TIGR03511">
    <property type="entry name" value="GldH_lipo"/>
    <property type="match status" value="1"/>
</dbReference>
<dbReference type="Pfam" id="PF14109">
    <property type="entry name" value="GldH_lipo"/>
    <property type="match status" value="1"/>
</dbReference>
<dbReference type="RefSeq" id="WP_097044833.1">
    <property type="nucleotide sequence ID" value="NZ_OBEH01000001.1"/>
</dbReference>
<proteinExistence type="predicted"/>
<protein>
    <submittedName>
        <fullName evidence="1">Protein involved in gliding motility GldH</fullName>
    </submittedName>
</protein>
<keyword evidence="2" id="KW-1185">Reference proteome</keyword>
<organism evidence="1 2">
    <name type="scientific">Flagellimonas pacifica</name>
    <dbReference type="NCBI Taxonomy" id="1247520"/>
    <lineage>
        <taxon>Bacteria</taxon>
        <taxon>Pseudomonadati</taxon>
        <taxon>Bacteroidota</taxon>
        <taxon>Flavobacteriia</taxon>
        <taxon>Flavobacteriales</taxon>
        <taxon>Flavobacteriaceae</taxon>
        <taxon>Flagellimonas</taxon>
    </lineage>
</organism>
<evidence type="ECO:0000313" key="1">
    <source>
        <dbReference type="EMBL" id="SNY95087.1"/>
    </source>
</evidence>